<comment type="caution">
    <text evidence="3">The sequence shown here is derived from an EMBL/GenBank/DDBJ whole genome shotgun (WGS) entry which is preliminary data.</text>
</comment>
<reference evidence="3 4" key="1">
    <citation type="journal article" date="2019" name="Genome Biol. Evol.">
        <title>Insights into the evolution of the New World diploid cottons (Gossypium, subgenus Houzingenia) based on genome sequencing.</title>
        <authorList>
            <person name="Grover C.E."/>
            <person name="Arick M.A. 2nd"/>
            <person name="Thrash A."/>
            <person name="Conover J.L."/>
            <person name="Sanders W.S."/>
            <person name="Peterson D.G."/>
            <person name="Frelichowski J.E."/>
            <person name="Scheffler J.A."/>
            <person name="Scheffler B.E."/>
            <person name="Wendel J.F."/>
        </authorList>
    </citation>
    <scope>NUCLEOTIDE SEQUENCE [LARGE SCALE GENOMIC DNA]</scope>
    <source>
        <strain evidence="3">157</strain>
        <tissue evidence="3">Leaf</tissue>
    </source>
</reference>
<dbReference type="InterPro" id="IPR052929">
    <property type="entry name" value="RNase_H-like_EbsB-rel"/>
</dbReference>
<dbReference type="InterPro" id="IPR012337">
    <property type="entry name" value="RNaseH-like_sf"/>
</dbReference>
<evidence type="ECO:0000313" key="4">
    <source>
        <dbReference type="Proteomes" id="UP000593572"/>
    </source>
</evidence>
<feature type="non-terminal residue" evidence="3">
    <location>
        <position position="1"/>
    </location>
</feature>
<dbReference type="InterPro" id="IPR044730">
    <property type="entry name" value="RNase_H-like_dom_plant"/>
</dbReference>
<evidence type="ECO:0008006" key="5">
    <source>
        <dbReference type="Google" id="ProtNLM"/>
    </source>
</evidence>
<evidence type="ECO:0000313" key="3">
    <source>
        <dbReference type="EMBL" id="MBA0575090.1"/>
    </source>
</evidence>
<name>A0A7J8NE01_9ROSI</name>
<evidence type="ECO:0000259" key="1">
    <source>
        <dbReference type="Pfam" id="PF13456"/>
    </source>
</evidence>
<dbReference type="InterPro" id="IPR036397">
    <property type="entry name" value="RNaseH_sf"/>
</dbReference>
<dbReference type="AlphaFoldDB" id="A0A7J8NE01"/>
<dbReference type="EMBL" id="JABEZX010095491">
    <property type="protein sequence ID" value="MBA0575090.1"/>
    <property type="molecule type" value="Genomic_DNA"/>
</dbReference>
<evidence type="ECO:0000259" key="2">
    <source>
        <dbReference type="Pfam" id="PF13966"/>
    </source>
</evidence>
<sequence length="319" mass="37040">ISGEFNVRSAYKLLQRSTDNPRAYALQIIYRKFYKKIWSLNIPTKIKIIIWRLSWNYLPTKVNLQHRKLTVNTRCPRCGEVAETMNHLFRECPVTVEVWRALSLQNIMMFQSENKRVHEGKVSNGKEVARFVNNYIIELTGFEKRDSKIIKENKRWKYPQWEFIKINFDGAYNQNQNRSATVVVARDSEGKILLSCSEIHNEISSAFAAGAIACQKAVQVGVEKGWQSLVFYRDSLTIIKKCSTKGQDRSMVGAYIYDIQQKIQGLNNIRFLHTPRSTNNLAHILAIETLRRGEEIYLEMGVPEYAEDQARHDEMSEPV</sequence>
<dbReference type="PANTHER" id="PTHR47074:SF61">
    <property type="entry name" value="RNASE H TYPE-1 DOMAIN-CONTAINING PROTEIN"/>
    <property type="match status" value="1"/>
</dbReference>
<dbReference type="InterPro" id="IPR002156">
    <property type="entry name" value="RNaseH_domain"/>
</dbReference>
<dbReference type="Gene3D" id="3.30.420.10">
    <property type="entry name" value="Ribonuclease H-like superfamily/Ribonuclease H"/>
    <property type="match status" value="1"/>
</dbReference>
<dbReference type="Pfam" id="PF13966">
    <property type="entry name" value="zf-RVT"/>
    <property type="match status" value="1"/>
</dbReference>
<gene>
    <name evidence="3" type="ORF">Golob_024235</name>
</gene>
<dbReference type="PANTHER" id="PTHR47074">
    <property type="entry name" value="BNAC02G40300D PROTEIN"/>
    <property type="match status" value="1"/>
</dbReference>
<dbReference type="GO" id="GO:0004523">
    <property type="term" value="F:RNA-DNA hybrid ribonuclease activity"/>
    <property type="evidence" value="ECO:0007669"/>
    <property type="project" value="InterPro"/>
</dbReference>
<proteinExistence type="predicted"/>
<dbReference type="GO" id="GO:0003676">
    <property type="term" value="F:nucleic acid binding"/>
    <property type="evidence" value="ECO:0007669"/>
    <property type="project" value="InterPro"/>
</dbReference>
<accession>A0A7J8NE01</accession>
<feature type="domain" description="Reverse transcriptase zinc-binding" evidence="2">
    <location>
        <begin position="5"/>
        <end position="99"/>
    </location>
</feature>
<protein>
    <recommendedName>
        <fullName evidence="5">RNase H type-1 domain-containing protein</fullName>
    </recommendedName>
</protein>
<dbReference type="SUPFAM" id="SSF53098">
    <property type="entry name" value="Ribonuclease H-like"/>
    <property type="match status" value="1"/>
</dbReference>
<dbReference type="Pfam" id="PF13456">
    <property type="entry name" value="RVT_3"/>
    <property type="match status" value="1"/>
</dbReference>
<dbReference type="Proteomes" id="UP000593572">
    <property type="component" value="Unassembled WGS sequence"/>
</dbReference>
<organism evidence="3 4">
    <name type="scientific">Gossypium lobatum</name>
    <dbReference type="NCBI Taxonomy" id="34289"/>
    <lineage>
        <taxon>Eukaryota</taxon>
        <taxon>Viridiplantae</taxon>
        <taxon>Streptophyta</taxon>
        <taxon>Embryophyta</taxon>
        <taxon>Tracheophyta</taxon>
        <taxon>Spermatophyta</taxon>
        <taxon>Magnoliopsida</taxon>
        <taxon>eudicotyledons</taxon>
        <taxon>Gunneridae</taxon>
        <taxon>Pentapetalae</taxon>
        <taxon>rosids</taxon>
        <taxon>malvids</taxon>
        <taxon>Malvales</taxon>
        <taxon>Malvaceae</taxon>
        <taxon>Malvoideae</taxon>
        <taxon>Gossypium</taxon>
    </lineage>
</organism>
<feature type="domain" description="RNase H type-1" evidence="1">
    <location>
        <begin position="167"/>
        <end position="286"/>
    </location>
</feature>
<dbReference type="InterPro" id="IPR026960">
    <property type="entry name" value="RVT-Znf"/>
</dbReference>
<dbReference type="CDD" id="cd06222">
    <property type="entry name" value="RNase_H_like"/>
    <property type="match status" value="1"/>
</dbReference>
<keyword evidence="4" id="KW-1185">Reference proteome</keyword>